<keyword evidence="12" id="KW-1185">Reference proteome</keyword>
<dbReference type="GO" id="GO:0004595">
    <property type="term" value="F:pantetheine-phosphate adenylyltransferase activity"/>
    <property type="evidence" value="ECO:0007669"/>
    <property type="project" value="UniProtKB-UniRule"/>
</dbReference>
<evidence type="ECO:0000256" key="3">
    <source>
        <dbReference type="ARBA" id="ARBA00022695"/>
    </source>
</evidence>
<feature type="binding site" evidence="9">
    <location>
        <begin position="91"/>
        <end position="93"/>
    </location>
    <ligand>
        <name>ATP</name>
        <dbReference type="ChEBI" id="CHEBI:30616"/>
    </ligand>
</feature>
<dbReference type="NCBIfam" id="TIGR01510">
    <property type="entry name" value="coaD_prev_kdtB"/>
    <property type="match status" value="1"/>
</dbReference>
<dbReference type="PRINTS" id="PR01020">
    <property type="entry name" value="LPSBIOSNTHSS"/>
</dbReference>
<feature type="binding site" evidence="9">
    <location>
        <begin position="126"/>
        <end position="132"/>
    </location>
    <ligand>
        <name>ATP</name>
        <dbReference type="ChEBI" id="CHEBI:30616"/>
    </ligand>
</feature>
<dbReference type="SUPFAM" id="SSF52374">
    <property type="entry name" value="Nucleotidylyl transferase"/>
    <property type="match status" value="1"/>
</dbReference>
<feature type="binding site" evidence="9">
    <location>
        <begin position="12"/>
        <end position="13"/>
    </location>
    <ligand>
        <name>ATP</name>
        <dbReference type="ChEBI" id="CHEBI:30616"/>
    </ligand>
</feature>
<evidence type="ECO:0000313" key="12">
    <source>
        <dbReference type="Proteomes" id="UP000278542"/>
    </source>
</evidence>
<dbReference type="Proteomes" id="UP000278542">
    <property type="component" value="Unassembled WGS sequence"/>
</dbReference>
<dbReference type="Pfam" id="PF01467">
    <property type="entry name" value="CTP_transf_like"/>
    <property type="match status" value="1"/>
</dbReference>
<dbReference type="InterPro" id="IPR001980">
    <property type="entry name" value="PPAT"/>
</dbReference>
<dbReference type="UniPathway" id="UPA00241">
    <property type="reaction ID" value="UER00355"/>
</dbReference>
<reference evidence="11 12" key="1">
    <citation type="submission" date="2018-10" db="EMBL/GenBank/DDBJ databases">
        <title>Genomic Encyclopedia of Type Strains, Phase IV (KMG-IV): sequencing the most valuable type-strain genomes for metagenomic binning, comparative biology and taxonomic classification.</title>
        <authorList>
            <person name="Goeker M."/>
        </authorList>
    </citation>
    <scope>NUCLEOTIDE SEQUENCE [LARGE SCALE GENOMIC DNA]</scope>
    <source>
        <strain evidence="11 12">DSM 22228</strain>
    </source>
</reference>
<evidence type="ECO:0000256" key="2">
    <source>
        <dbReference type="ARBA" id="ARBA00022679"/>
    </source>
</evidence>
<dbReference type="PANTHER" id="PTHR21342">
    <property type="entry name" value="PHOSPHOPANTETHEINE ADENYLYLTRANSFERASE"/>
    <property type="match status" value="1"/>
</dbReference>
<feature type="site" description="Transition state stabilizer" evidence="9">
    <location>
        <position position="20"/>
    </location>
</feature>
<dbReference type="GO" id="GO:0015937">
    <property type="term" value="P:coenzyme A biosynthetic process"/>
    <property type="evidence" value="ECO:0007669"/>
    <property type="project" value="UniProtKB-UniRule"/>
</dbReference>
<comment type="subunit">
    <text evidence="9">Homohexamer.</text>
</comment>
<accession>A0A495RFB4</accession>
<evidence type="ECO:0000256" key="9">
    <source>
        <dbReference type="HAMAP-Rule" id="MF_00151"/>
    </source>
</evidence>
<comment type="pathway">
    <text evidence="9">Cofactor biosynthesis; coenzyme A biosynthesis; CoA from (R)-pantothenate: step 4/5.</text>
</comment>
<evidence type="ECO:0000256" key="5">
    <source>
        <dbReference type="ARBA" id="ARBA00022840"/>
    </source>
</evidence>
<feature type="domain" description="Cytidyltransferase-like" evidence="10">
    <location>
        <begin position="8"/>
        <end position="135"/>
    </location>
</feature>
<dbReference type="CDD" id="cd02163">
    <property type="entry name" value="PPAT"/>
    <property type="match status" value="1"/>
</dbReference>
<keyword evidence="7 9" id="KW-0173">Coenzyme A biosynthesis</keyword>
<dbReference type="AlphaFoldDB" id="A0A495RFB4"/>
<evidence type="ECO:0000256" key="7">
    <source>
        <dbReference type="ARBA" id="ARBA00022993"/>
    </source>
</evidence>
<dbReference type="GO" id="GO:0005737">
    <property type="term" value="C:cytoplasm"/>
    <property type="evidence" value="ECO:0007669"/>
    <property type="project" value="UniProtKB-SubCell"/>
</dbReference>
<dbReference type="InterPro" id="IPR004821">
    <property type="entry name" value="Cyt_trans-like"/>
</dbReference>
<comment type="function">
    <text evidence="9">Reversibly transfers an adenylyl group from ATP to 4'-phosphopantetheine, yielding dephospho-CoA (dPCoA) and pyrophosphate.</text>
</comment>
<feature type="binding site" evidence="9">
    <location>
        <position position="90"/>
    </location>
    <ligand>
        <name>substrate</name>
    </ligand>
</feature>
<feature type="binding site" evidence="9">
    <location>
        <position position="12"/>
    </location>
    <ligand>
        <name>substrate</name>
    </ligand>
</feature>
<keyword evidence="4 9" id="KW-0547">Nucleotide-binding</keyword>
<sequence>MKKMLTAIFPGTFDPITNGHVDLIARTSVLFPRLIVAVAENPAKNTLFTLAERVDLACSALEHLLNVEVIGYSNLMANFARDHQATVLVRGVRTTYDFEYERQLAEINRNLKEDLDTIFLMPSLATGFISSTIVKDVALHEGEISTLVPQHVKIALLKRIASK</sequence>
<gene>
    <name evidence="9" type="primary">coaD</name>
    <name evidence="11" type="ORF">DES39_1372</name>
</gene>
<comment type="catalytic activity">
    <reaction evidence="8 9">
        <text>(R)-4'-phosphopantetheine + ATP + H(+) = 3'-dephospho-CoA + diphosphate</text>
        <dbReference type="Rhea" id="RHEA:19801"/>
        <dbReference type="ChEBI" id="CHEBI:15378"/>
        <dbReference type="ChEBI" id="CHEBI:30616"/>
        <dbReference type="ChEBI" id="CHEBI:33019"/>
        <dbReference type="ChEBI" id="CHEBI:57328"/>
        <dbReference type="ChEBI" id="CHEBI:61723"/>
        <dbReference type="EC" id="2.7.7.3"/>
    </reaction>
</comment>
<dbReference type="GO" id="GO:0005524">
    <property type="term" value="F:ATP binding"/>
    <property type="evidence" value="ECO:0007669"/>
    <property type="project" value="UniProtKB-KW"/>
</dbReference>
<feature type="binding site" evidence="9">
    <location>
        <position position="101"/>
    </location>
    <ligand>
        <name>ATP</name>
        <dbReference type="ChEBI" id="CHEBI:30616"/>
    </ligand>
</feature>
<dbReference type="EMBL" id="RBWY01000002">
    <property type="protein sequence ID" value="RKS85954.1"/>
    <property type="molecule type" value="Genomic_DNA"/>
</dbReference>
<comment type="similarity">
    <text evidence="9">Belongs to the bacterial CoaD family.</text>
</comment>
<name>A0A495RFB4_9GAMM</name>
<dbReference type="HAMAP" id="MF_00151">
    <property type="entry name" value="PPAT_bact"/>
    <property type="match status" value="1"/>
</dbReference>
<evidence type="ECO:0000256" key="4">
    <source>
        <dbReference type="ARBA" id="ARBA00022741"/>
    </source>
</evidence>
<feature type="binding site" evidence="9">
    <location>
        <position position="44"/>
    </location>
    <ligand>
        <name>substrate</name>
    </ligand>
</feature>
<evidence type="ECO:0000256" key="1">
    <source>
        <dbReference type="ARBA" id="ARBA00022490"/>
    </source>
</evidence>
<evidence type="ECO:0000256" key="8">
    <source>
        <dbReference type="ARBA" id="ARBA00029346"/>
    </source>
</evidence>
<feature type="binding site" evidence="9">
    <location>
        <position position="20"/>
    </location>
    <ligand>
        <name>ATP</name>
        <dbReference type="ChEBI" id="CHEBI:30616"/>
    </ligand>
</feature>
<evidence type="ECO:0000259" key="10">
    <source>
        <dbReference type="Pfam" id="PF01467"/>
    </source>
</evidence>
<comment type="cofactor">
    <cofactor evidence="9">
        <name>Mg(2+)</name>
        <dbReference type="ChEBI" id="CHEBI:18420"/>
    </cofactor>
</comment>
<keyword evidence="1 9" id="KW-0963">Cytoplasm</keyword>
<keyword evidence="5 9" id="KW-0067">ATP-binding</keyword>
<keyword evidence="6 9" id="KW-0460">Magnesium</keyword>
<dbReference type="Gene3D" id="3.40.50.620">
    <property type="entry name" value="HUPs"/>
    <property type="match status" value="1"/>
</dbReference>
<dbReference type="PANTHER" id="PTHR21342:SF1">
    <property type="entry name" value="PHOSPHOPANTETHEINE ADENYLYLTRANSFERASE"/>
    <property type="match status" value="1"/>
</dbReference>
<keyword evidence="3 9" id="KW-0548">Nucleotidyltransferase</keyword>
<dbReference type="InterPro" id="IPR014729">
    <property type="entry name" value="Rossmann-like_a/b/a_fold"/>
</dbReference>
<comment type="subcellular location">
    <subcellularLocation>
        <location evidence="9">Cytoplasm</location>
    </subcellularLocation>
</comment>
<evidence type="ECO:0000313" key="11">
    <source>
        <dbReference type="EMBL" id="RKS85954.1"/>
    </source>
</evidence>
<proteinExistence type="inferred from homology"/>
<dbReference type="NCBIfam" id="TIGR00125">
    <property type="entry name" value="cyt_tran_rel"/>
    <property type="match status" value="1"/>
</dbReference>
<dbReference type="EC" id="2.7.7.3" evidence="9"/>
<evidence type="ECO:0000256" key="6">
    <source>
        <dbReference type="ARBA" id="ARBA00022842"/>
    </source>
</evidence>
<keyword evidence="2 9" id="KW-0808">Transferase</keyword>
<feature type="binding site" evidence="9">
    <location>
        <position position="76"/>
    </location>
    <ligand>
        <name>substrate</name>
    </ligand>
</feature>
<organism evidence="11 12">
    <name type="scientific">Orbus hercynius</name>
    <dbReference type="NCBI Taxonomy" id="593135"/>
    <lineage>
        <taxon>Bacteria</taxon>
        <taxon>Pseudomonadati</taxon>
        <taxon>Pseudomonadota</taxon>
        <taxon>Gammaproteobacteria</taxon>
        <taxon>Orbales</taxon>
        <taxon>Orbaceae</taxon>
        <taxon>Orbus</taxon>
    </lineage>
</organism>
<comment type="caution">
    <text evidence="11">The sequence shown here is derived from an EMBL/GenBank/DDBJ whole genome shotgun (WGS) entry which is preliminary data.</text>
</comment>
<protein>
    <recommendedName>
        <fullName evidence="9">Phosphopantetheine adenylyltransferase</fullName>
        <ecNumber evidence="9">2.7.7.3</ecNumber>
    </recommendedName>
    <alternativeName>
        <fullName evidence="9">Dephospho-CoA pyrophosphorylase</fullName>
    </alternativeName>
    <alternativeName>
        <fullName evidence="9">Pantetheine-phosphate adenylyltransferase</fullName>
        <shortName evidence="9">PPAT</shortName>
    </alternativeName>
</protein>